<sequence length="193" mass="21778">MKIVFCVFALVYASAVWGQTDLFAPKGLTELKNMPSNLAETVGMLKKTDLVEIKSTAADSLGAQWYLVFCPALKTQGFVPALAVEFFGDEEKGGSMLQMQNEHEEDRKRRLKALREHPDWPRRIQRVVRNGAICLKMSEEQLSVSWEQPYQKTSGFILGLGNVNIHFFQSQSPVAVILKNNEIVGWSESKKSR</sequence>
<evidence type="ECO:0000313" key="3">
    <source>
        <dbReference type="Proteomes" id="UP000179243"/>
    </source>
</evidence>
<comment type="caution">
    <text evidence="2">The sequence shown here is derived from an EMBL/GenBank/DDBJ whole genome shotgun (WGS) entry which is preliminary data.</text>
</comment>
<organism evidence="2 3">
    <name type="scientific">Candidatus Raymondbacteria bacterium RIFOXYD12_FULL_49_13</name>
    <dbReference type="NCBI Taxonomy" id="1817890"/>
    <lineage>
        <taxon>Bacteria</taxon>
        <taxon>Raymondiibacteriota</taxon>
    </lineage>
</organism>
<feature type="signal peptide" evidence="1">
    <location>
        <begin position="1"/>
        <end position="18"/>
    </location>
</feature>
<accession>A0A1F7EZS7</accession>
<evidence type="ECO:0000256" key="1">
    <source>
        <dbReference type="SAM" id="SignalP"/>
    </source>
</evidence>
<protein>
    <submittedName>
        <fullName evidence="2">Uncharacterized protein</fullName>
    </submittedName>
</protein>
<name>A0A1F7EZS7_UNCRA</name>
<proteinExistence type="predicted"/>
<dbReference type="AlphaFoldDB" id="A0A1F7EZS7"/>
<dbReference type="EMBL" id="MFYX01000157">
    <property type="protein sequence ID" value="OGJ99890.1"/>
    <property type="molecule type" value="Genomic_DNA"/>
</dbReference>
<feature type="chain" id="PRO_5009528302" evidence="1">
    <location>
        <begin position="19"/>
        <end position="193"/>
    </location>
</feature>
<gene>
    <name evidence="2" type="ORF">A2519_00075</name>
</gene>
<evidence type="ECO:0000313" key="2">
    <source>
        <dbReference type="EMBL" id="OGJ99890.1"/>
    </source>
</evidence>
<reference evidence="2 3" key="1">
    <citation type="journal article" date="2016" name="Nat. Commun.">
        <title>Thousands of microbial genomes shed light on interconnected biogeochemical processes in an aquifer system.</title>
        <authorList>
            <person name="Anantharaman K."/>
            <person name="Brown C.T."/>
            <person name="Hug L.A."/>
            <person name="Sharon I."/>
            <person name="Castelle C.J."/>
            <person name="Probst A.J."/>
            <person name="Thomas B.C."/>
            <person name="Singh A."/>
            <person name="Wilkins M.J."/>
            <person name="Karaoz U."/>
            <person name="Brodie E.L."/>
            <person name="Williams K.H."/>
            <person name="Hubbard S.S."/>
            <person name="Banfield J.F."/>
        </authorList>
    </citation>
    <scope>NUCLEOTIDE SEQUENCE [LARGE SCALE GENOMIC DNA]</scope>
</reference>
<dbReference type="Proteomes" id="UP000179243">
    <property type="component" value="Unassembled WGS sequence"/>
</dbReference>
<keyword evidence="1" id="KW-0732">Signal</keyword>